<evidence type="ECO:0000259" key="18">
    <source>
        <dbReference type="SMART" id="SM00079"/>
    </source>
</evidence>
<dbReference type="InterPro" id="IPR015683">
    <property type="entry name" value="Ionotropic_Glu_rcpt"/>
</dbReference>
<keyword evidence="9" id="KW-0675">Receptor</keyword>
<comment type="similarity">
    <text evidence="2">Belongs to the glutamate-gated ion channel (TC 1.A.10.1) family.</text>
</comment>
<dbReference type="EnsemblMetazoa" id="XM_022801444">
    <property type="protein sequence ID" value="XP_022657179"/>
    <property type="gene ID" value="LOC111248674"/>
</dbReference>
<keyword evidence="21" id="KW-1185">Reference proteome</keyword>
<feature type="domain" description="Ionotropic glutamate receptor C-terminal" evidence="18">
    <location>
        <begin position="485"/>
        <end position="857"/>
    </location>
</feature>
<dbReference type="SUPFAM" id="SSF53822">
    <property type="entry name" value="Periplasmic binding protein-like I"/>
    <property type="match status" value="1"/>
</dbReference>
<evidence type="ECO:0000256" key="4">
    <source>
        <dbReference type="ARBA" id="ARBA00022692"/>
    </source>
</evidence>
<dbReference type="Gene3D" id="3.40.50.2300">
    <property type="match status" value="2"/>
</dbReference>
<feature type="compositionally biased region" description="Low complexity" evidence="15">
    <location>
        <begin position="1162"/>
        <end position="1174"/>
    </location>
</feature>
<feature type="compositionally biased region" description="Pro residues" evidence="15">
    <location>
        <begin position="1175"/>
        <end position="1186"/>
    </location>
</feature>
<evidence type="ECO:0000313" key="20">
    <source>
        <dbReference type="EnsemblMetazoa" id="XP_022657179"/>
    </source>
</evidence>
<dbReference type="GO" id="GO:0045211">
    <property type="term" value="C:postsynaptic membrane"/>
    <property type="evidence" value="ECO:0007669"/>
    <property type="project" value="UniProtKB-SubCell"/>
</dbReference>
<dbReference type="PANTHER" id="PTHR18966">
    <property type="entry name" value="IONOTROPIC GLUTAMATE RECEPTOR"/>
    <property type="match status" value="1"/>
</dbReference>
<evidence type="ECO:0000256" key="7">
    <source>
        <dbReference type="ARBA" id="ARBA00023065"/>
    </source>
</evidence>
<evidence type="ECO:0000256" key="14">
    <source>
        <dbReference type="ARBA" id="ARBA00034100"/>
    </source>
</evidence>
<dbReference type="GeneID" id="111248674"/>
<dbReference type="Proteomes" id="UP000594260">
    <property type="component" value="Unplaced"/>
</dbReference>
<evidence type="ECO:0000256" key="13">
    <source>
        <dbReference type="ARBA" id="ARBA00023303"/>
    </source>
</evidence>
<dbReference type="GO" id="GO:0015276">
    <property type="term" value="F:ligand-gated monoatomic ion channel activity"/>
    <property type="evidence" value="ECO:0007669"/>
    <property type="project" value="InterPro"/>
</dbReference>
<keyword evidence="4 16" id="KW-0812">Transmembrane</keyword>
<keyword evidence="11" id="KW-0628">Postsynaptic cell membrane</keyword>
<feature type="chain" id="PRO_5029493627" evidence="17">
    <location>
        <begin position="30"/>
        <end position="1309"/>
    </location>
</feature>
<feature type="transmembrane region" description="Helical" evidence="16">
    <location>
        <begin position="892"/>
        <end position="916"/>
    </location>
</feature>
<evidence type="ECO:0000256" key="6">
    <source>
        <dbReference type="ARBA" id="ARBA00023018"/>
    </source>
</evidence>
<dbReference type="Pfam" id="PF10613">
    <property type="entry name" value="Lig_chan-Glu_bd"/>
    <property type="match status" value="1"/>
</dbReference>
<dbReference type="RefSeq" id="XP_022657179.1">
    <property type="nucleotide sequence ID" value="XM_022801444.1"/>
</dbReference>
<evidence type="ECO:0000313" key="21">
    <source>
        <dbReference type="Proteomes" id="UP000594260"/>
    </source>
</evidence>
<keyword evidence="17" id="KW-0732">Signal</keyword>
<dbReference type="InterPro" id="IPR028082">
    <property type="entry name" value="Peripla_BP_I"/>
</dbReference>
<dbReference type="Pfam" id="PF01094">
    <property type="entry name" value="ANF_receptor"/>
    <property type="match status" value="1"/>
</dbReference>
<evidence type="ECO:0000256" key="11">
    <source>
        <dbReference type="ARBA" id="ARBA00023257"/>
    </source>
</evidence>
<comment type="subcellular location">
    <subcellularLocation>
        <location evidence="1">Membrane</location>
        <topology evidence="1">Multi-pass membrane protein</topology>
    </subcellularLocation>
    <subcellularLocation>
        <location evidence="14">Postsynaptic cell membrane</location>
    </subcellularLocation>
</comment>
<evidence type="ECO:0000256" key="1">
    <source>
        <dbReference type="ARBA" id="ARBA00004141"/>
    </source>
</evidence>
<dbReference type="InterPro" id="IPR001828">
    <property type="entry name" value="ANF_lig-bd_rcpt"/>
</dbReference>
<feature type="compositionally biased region" description="Low complexity" evidence="15">
    <location>
        <begin position="1200"/>
        <end position="1227"/>
    </location>
</feature>
<evidence type="ECO:0000256" key="15">
    <source>
        <dbReference type="SAM" id="MobiDB-lite"/>
    </source>
</evidence>
<accession>A0A7M7M8B2</accession>
<evidence type="ECO:0000256" key="8">
    <source>
        <dbReference type="ARBA" id="ARBA00023136"/>
    </source>
</evidence>
<dbReference type="Pfam" id="PF00060">
    <property type="entry name" value="Lig_chan"/>
    <property type="match status" value="1"/>
</dbReference>
<protein>
    <submittedName>
        <fullName evidence="20">Uncharacterized protein</fullName>
    </submittedName>
</protein>
<name>A0A7M7M8B2_VARDE</name>
<evidence type="ECO:0000256" key="9">
    <source>
        <dbReference type="ARBA" id="ARBA00023170"/>
    </source>
</evidence>
<keyword evidence="10" id="KW-0325">Glycoprotein</keyword>
<sequence length="1309" mass="144635">MRLQAKNVEMHRPGFGFIVLLVLLGPALAAVKIGGIIAAGQPRTKELLEEILKERSSGLPTKNRMHPELAYVEPNATFGISNTACAQVGQGVSSIVSPCTGIVHATLQSLASRLAIPYINTAPDLVDTTFNTKQLGESEKSITIVMAPSTAKATADLIRKNQWKDIYFIYDKPEGLEELELILSHLLEEDEVQVKGIHQVTSNTSAMTYLQEKENAAWDVEKHIILAIDVKMAKRIIQHSYSKRRAYYHFVVPRFTVRHFWSEVRAFDQSTVATFQIVEETEFKTMKGMRAGVSTPKNSEDEHIHRITYSGDSKDPTTTAEASPVSFSQEQLLQRSDAEHLFVELSEPADVLEEEEALLMDAGQLLSDTMVALSGKQPLAAEDIFKELSQITAAVTCYRSPLEEYPQGQTIADVMRKIHFKGSTGQVRFNDHGRRTGYTLDVLELTSDADMERVGKWNEQEGLAFSNEHERNSKRARIKQELSKSIIISTIIERPFLFFKNTNETNPHIDNVDGYIKDLIVRLMKDIPGRPQFNIHFVKDGKFGYKDSQQASGWNGFIGEILRKDAHMAIAPLMITSERSKVVHFSQPFMATAIGAVARNDADDLLNIRTPFTFLRPLDWKIWLLFLGAYGTVAIVLLLINLINLAVATPPVDPPTPCRHFYNSLWYAFGMFMSEECNNCRPKSLGSRVIACSWWFFILCVLSIYTAQLWINDPFAPTGEKLPRCLKELLYQDRIEYGLIRGSATEDFFQNTDDSEYKAMYRRILSFNDSVIESYPKAIDRVRNNSKFIVFADSNFIRYTSAHTPCDTIQVGTDLRRGQYAVAMSKHFALSKKIDDIISSLRDEGFLAELEDRWFGAHALDCPADNLVIAPSLAYGGEKPLDIMKPLEVRRVLGWFIVLGLGLIIALFITICEVYCKKPKKQRTPEEIVERQTAREAKKSRSKGKKDKAEEVETQQLTAHEAPIGNSQMDDATRMGVGIANAADDATLKKGGCLPREMKIDEEYLDGDDGGFRRSELPPIADVEPFTDTDSRDAIQSPVSGQSTIKMHSGNTTEAVNAGLIGIKPSSQSPPTLILKSPQQPCQPIQPILTQSQPKMPITTQIQPTFQTQPLTTKSTIPQMSKAPQVAQMGRSMSQPVASLPPLSQRVPPVQLPPTMAPIKNTAPAQATPTSAPRTPSPAPAGPPIPKSTLPSMSPVGPMSPLSPASPASPASPNALPPLSGLSKLGGDPPPPAVVNQGPLSRMELEGQPELKSIDRSPADTPGTPHDDLERIDPILGNLGSLAGLPPPPANIRSTIQNQDSIGYESSEV</sequence>
<evidence type="ECO:0000256" key="3">
    <source>
        <dbReference type="ARBA" id="ARBA00022448"/>
    </source>
</evidence>
<organism evidence="20 21">
    <name type="scientific">Varroa destructor</name>
    <name type="common">Honeybee mite</name>
    <dbReference type="NCBI Taxonomy" id="109461"/>
    <lineage>
        <taxon>Eukaryota</taxon>
        <taxon>Metazoa</taxon>
        <taxon>Ecdysozoa</taxon>
        <taxon>Arthropoda</taxon>
        <taxon>Chelicerata</taxon>
        <taxon>Arachnida</taxon>
        <taxon>Acari</taxon>
        <taxon>Parasitiformes</taxon>
        <taxon>Mesostigmata</taxon>
        <taxon>Gamasina</taxon>
        <taxon>Dermanyssoidea</taxon>
        <taxon>Varroidae</taxon>
        <taxon>Varroa</taxon>
    </lineage>
</organism>
<evidence type="ECO:0000259" key="19">
    <source>
        <dbReference type="SMART" id="SM00918"/>
    </source>
</evidence>
<evidence type="ECO:0000256" key="2">
    <source>
        <dbReference type="ARBA" id="ARBA00008685"/>
    </source>
</evidence>
<feature type="signal peptide" evidence="17">
    <location>
        <begin position="1"/>
        <end position="29"/>
    </location>
</feature>
<feature type="domain" description="Ionotropic glutamate receptor L-glutamate and glycine-binding" evidence="19">
    <location>
        <begin position="495"/>
        <end position="563"/>
    </location>
</feature>
<dbReference type="FunFam" id="3.40.190.10:FF:000210">
    <property type="entry name" value="Glutamate receptor ionotropic, kainate 1"/>
    <property type="match status" value="1"/>
</dbReference>
<feature type="region of interest" description="Disordered" evidence="15">
    <location>
        <begin position="923"/>
        <end position="971"/>
    </location>
</feature>
<evidence type="ECO:0000256" key="12">
    <source>
        <dbReference type="ARBA" id="ARBA00023286"/>
    </source>
</evidence>
<feature type="transmembrane region" description="Helical" evidence="16">
    <location>
        <begin position="689"/>
        <end position="711"/>
    </location>
</feature>
<evidence type="ECO:0000256" key="5">
    <source>
        <dbReference type="ARBA" id="ARBA00022989"/>
    </source>
</evidence>
<keyword evidence="5 16" id="KW-1133">Transmembrane helix</keyword>
<feature type="compositionally biased region" description="Polar residues" evidence="15">
    <location>
        <begin position="1292"/>
        <end position="1301"/>
    </location>
</feature>
<dbReference type="SUPFAM" id="SSF53850">
    <property type="entry name" value="Periplasmic binding protein-like II"/>
    <property type="match status" value="1"/>
</dbReference>
<dbReference type="InterPro" id="IPR001320">
    <property type="entry name" value="Iontro_rcpt_C"/>
</dbReference>
<reference evidence="20" key="1">
    <citation type="submission" date="2021-01" db="UniProtKB">
        <authorList>
            <consortium name="EnsemblMetazoa"/>
        </authorList>
    </citation>
    <scope>IDENTIFICATION</scope>
</reference>
<keyword evidence="13" id="KW-0407">Ion channel</keyword>
<dbReference type="Gene3D" id="3.40.190.10">
    <property type="entry name" value="Periplasmic binding protein-like II"/>
    <property type="match status" value="2"/>
</dbReference>
<keyword evidence="6" id="KW-0770">Synapse</keyword>
<dbReference type="Gene3D" id="1.10.287.70">
    <property type="match status" value="1"/>
</dbReference>
<evidence type="ECO:0000256" key="10">
    <source>
        <dbReference type="ARBA" id="ARBA00023180"/>
    </source>
</evidence>
<keyword evidence="12" id="KW-1071">Ligand-gated ion channel</keyword>
<feature type="compositionally biased region" description="Basic and acidic residues" evidence="15">
    <location>
        <begin position="923"/>
        <end position="939"/>
    </location>
</feature>
<dbReference type="SMART" id="SM00079">
    <property type="entry name" value="PBPe"/>
    <property type="match status" value="1"/>
</dbReference>
<keyword evidence="8 16" id="KW-0472">Membrane</keyword>
<dbReference type="InterPro" id="IPR019594">
    <property type="entry name" value="Glu/Gly-bd"/>
</dbReference>
<evidence type="ECO:0000256" key="16">
    <source>
        <dbReference type="SAM" id="Phobius"/>
    </source>
</evidence>
<keyword evidence="7" id="KW-0406">Ion transport</keyword>
<proteinExistence type="inferred from homology"/>
<feature type="transmembrane region" description="Helical" evidence="16">
    <location>
        <begin position="620"/>
        <end position="640"/>
    </location>
</feature>
<keyword evidence="3" id="KW-0813">Transport</keyword>
<feature type="region of interest" description="Disordered" evidence="15">
    <location>
        <begin position="1131"/>
        <end position="1309"/>
    </location>
</feature>
<dbReference type="SMART" id="SM00918">
    <property type="entry name" value="Lig_chan-Glu_bd"/>
    <property type="match status" value="1"/>
</dbReference>
<evidence type="ECO:0000256" key="17">
    <source>
        <dbReference type="SAM" id="SignalP"/>
    </source>
</evidence>